<dbReference type="HOGENOM" id="CLU_1510828_0_0_1"/>
<dbReference type="Gene3D" id="3.40.50.300">
    <property type="entry name" value="P-loop containing nucleotide triphosphate hydrolases"/>
    <property type="match status" value="1"/>
</dbReference>
<dbReference type="VEuPathDB" id="FungiDB:TRIVIDRAFT_61712"/>
<dbReference type="AlphaFoldDB" id="G9ML68"/>
<dbReference type="SUPFAM" id="SSF52540">
    <property type="entry name" value="P-loop containing nucleoside triphosphate hydrolases"/>
    <property type="match status" value="1"/>
</dbReference>
<dbReference type="Pfam" id="PF00005">
    <property type="entry name" value="ABC_tran"/>
    <property type="match status" value="1"/>
</dbReference>
<evidence type="ECO:0000259" key="1">
    <source>
        <dbReference type="Pfam" id="PF00005"/>
    </source>
</evidence>
<accession>G9ML68</accession>
<dbReference type="InParanoid" id="G9ML68"/>
<evidence type="ECO:0000313" key="3">
    <source>
        <dbReference type="Proteomes" id="UP000007115"/>
    </source>
</evidence>
<proteinExistence type="predicted"/>
<dbReference type="InterPro" id="IPR003439">
    <property type="entry name" value="ABC_transporter-like_ATP-bd"/>
</dbReference>
<name>G9ML68_HYPVG</name>
<dbReference type="GO" id="GO:0005524">
    <property type="term" value="F:ATP binding"/>
    <property type="evidence" value="ECO:0007669"/>
    <property type="project" value="InterPro"/>
</dbReference>
<dbReference type="OrthoDB" id="6500128at2759"/>
<dbReference type="EMBL" id="ABDF02000004">
    <property type="protein sequence ID" value="EHK24962.1"/>
    <property type="molecule type" value="Genomic_DNA"/>
</dbReference>
<dbReference type="Proteomes" id="UP000007115">
    <property type="component" value="Unassembled WGS sequence"/>
</dbReference>
<evidence type="ECO:0000313" key="2">
    <source>
        <dbReference type="EMBL" id="EHK24962.1"/>
    </source>
</evidence>
<gene>
    <name evidence="2" type="ORF">TRIVIDRAFT_61712</name>
</gene>
<dbReference type="GO" id="GO:0016887">
    <property type="term" value="F:ATP hydrolysis activity"/>
    <property type="evidence" value="ECO:0007669"/>
    <property type="project" value="InterPro"/>
</dbReference>
<keyword evidence="3" id="KW-1185">Reference proteome</keyword>
<reference evidence="2 3" key="1">
    <citation type="journal article" date="2011" name="Genome Biol.">
        <title>Comparative genome sequence analysis underscores mycoparasitism as the ancestral life style of Trichoderma.</title>
        <authorList>
            <person name="Kubicek C.P."/>
            <person name="Herrera-Estrella A."/>
            <person name="Seidl-Seiboth V."/>
            <person name="Martinez D.A."/>
            <person name="Druzhinina I.S."/>
            <person name="Thon M."/>
            <person name="Zeilinger S."/>
            <person name="Casas-Flores S."/>
            <person name="Horwitz B.A."/>
            <person name="Mukherjee P.K."/>
            <person name="Mukherjee M."/>
            <person name="Kredics L."/>
            <person name="Alcaraz L.D."/>
            <person name="Aerts A."/>
            <person name="Antal Z."/>
            <person name="Atanasova L."/>
            <person name="Cervantes-Badillo M.G."/>
            <person name="Challacombe J."/>
            <person name="Chertkov O."/>
            <person name="McCluskey K."/>
            <person name="Coulpier F."/>
            <person name="Deshpande N."/>
            <person name="von Doehren H."/>
            <person name="Ebbole D.J."/>
            <person name="Esquivel-Naranjo E.U."/>
            <person name="Fekete E."/>
            <person name="Flipphi M."/>
            <person name="Glaser F."/>
            <person name="Gomez-Rodriguez E.Y."/>
            <person name="Gruber S."/>
            <person name="Han C."/>
            <person name="Henrissat B."/>
            <person name="Hermosa R."/>
            <person name="Hernandez-Onate M."/>
            <person name="Karaffa L."/>
            <person name="Kosti I."/>
            <person name="Le Crom S."/>
            <person name="Lindquist E."/>
            <person name="Lucas S."/>
            <person name="Luebeck M."/>
            <person name="Luebeck P.S."/>
            <person name="Margeot A."/>
            <person name="Metz B."/>
            <person name="Misra M."/>
            <person name="Nevalainen H."/>
            <person name="Omann M."/>
            <person name="Packer N."/>
            <person name="Perrone G."/>
            <person name="Uresti-Rivera E.E."/>
            <person name="Salamov A."/>
            <person name="Schmoll M."/>
            <person name="Seiboth B."/>
            <person name="Shapiro H."/>
            <person name="Sukno S."/>
            <person name="Tamayo-Ramos J.A."/>
            <person name="Tisch D."/>
            <person name="Wiest A."/>
            <person name="Wilkinson H.H."/>
            <person name="Zhang M."/>
            <person name="Coutinho P.M."/>
            <person name="Kenerley C.M."/>
            <person name="Monte E."/>
            <person name="Baker S.E."/>
            <person name="Grigoriev I.V."/>
        </authorList>
    </citation>
    <scope>NUCLEOTIDE SEQUENCE [LARGE SCALE GENOMIC DNA]</scope>
    <source>
        <strain evidence="3">Gv29-8 / FGSC 10586</strain>
    </source>
</reference>
<comment type="caution">
    <text evidence="2">The sequence shown here is derived from an EMBL/GenBank/DDBJ whole genome shotgun (WGS) entry which is preliminary data.</text>
</comment>
<feature type="domain" description="ABC transporter" evidence="1">
    <location>
        <begin position="34"/>
        <end position="68"/>
    </location>
</feature>
<protein>
    <recommendedName>
        <fullName evidence="1">ABC transporter domain-containing protein</fullName>
    </recommendedName>
</protein>
<dbReference type="GeneID" id="25796267"/>
<organism evidence="2 3">
    <name type="scientific">Hypocrea virens (strain Gv29-8 / FGSC 10586)</name>
    <name type="common">Gliocladium virens</name>
    <name type="synonym">Trichoderma virens</name>
    <dbReference type="NCBI Taxonomy" id="413071"/>
    <lineage>
        <taxon>Eukaryota</taxon>
        <taxon>Fungi</taxon>
        <taxon>Dikarya</taxon>
        <taxon>Ascomycota</taxon>
        <taxon>Pezizomycotina</taxon>
        <taxon>Sordariomycetes</taxon>
        <taxon>Hypocreomycetidae</taxon>
        <taxon>Hypocreales</taxon>
        <taxon>Hypocreaceae</taxon>
        <taxon>Trichoderma</taxon>
    </lineage>
</organism>
<dbReference type="RefSeq" id="XP_013959158.1">
    <property type="nucleotide sequence ID" value="XM_014103683.1"/>
</dbReference>
<sequence>MTLTAVLPTNMLWDQRNVDFNPVKINFSGKVVFENLDLEFPAGKTTAIVGPSGIGKSMLLYWVRTLVYRYVIGEVVKFAIECVFLSSGEDVARDGAKASADRITAQCIHVHCLSQYLFNQFAALLAPEQPVPDPVRSLKTQSSPATPDAAVEAVPLGRRRSRRARTESCYSDMGSFAI</sequence>
<dbReference type="InterPro" id="IPR027417">
    <property type="entry name" value="P-loop_NTPase"/>
</dbReference>